<comment type="subcellular location">
    <subcellularLocation>
        <location evidence="5">Cell membrane</location>
        <topology evidence="5">Multi-pass membrane protein</topology>
    </subcellularLocation>
    <subcellularLocation>
        <location evidence="1">Membrane</location>
        <topology evidence="1">Multi-pass membrane protein</topology>
    </subcellularLocation>
</comment>
<keyword evidence="2 5" id="KW-0812">Transmembrane</keyword>
<evidence type="ECO:0000256" key="1">
    <source>
        <dbReference type="ARBA" id="ARBA00004141"/>
    </source>
</evidence>
<keyword evidence="5" id="KW-0813">Transport</keyword>
<feature type="transmembrane region" description="Helical" evidence="5">
    <location>
        <begin position="203"/>
        <end position="226"/>
    </location>
</feature>
<feature type="transmembrane region" description="Helical" evidence="5">
    <location>
        <begin position="61"/>
        <end position="85"/>
    </location>
</feature>
<dbReference type="PANTHER" id="PTHR43632:SF1">
    <property type="entry name" value="PERMEASE COMPONENT OF TUNGSTATE ABC TRANSPORTER"/>
    <property type="match status" value="1"/>
</dbReference>
<dbReference type="NCBIfam" id="NF038017">
    <property type="entry name" value="ABC_perm1"/>
    <property type="match status" value="1"/>
</dbReference>
<evidence type="ECO:0000259" key="6">
    <source>
        <dbReference type="PROSITE" id="PS50928"/>
    </source>
</evidence>
<evidence type="ECO:0000313" key="8">
    <source>
        <dbReference type="Proteomes" id="UP000228886"/>
    </source>
</evidence>
<evidence type="ECO:0000256" key="3">
    <source>
        <dbReference type="ARBA" id="ARBA00022989"/>
    </source>
</evidence>
<gene>
    <name evidence="7" type="ORF">COS11_00030</name>
</gene>
<dbReference type="InterPro" id="IPR035906">
    <property type="entry name" value="MetI-like_sf"/>
</dbReference>
<dbReference type="GO" id="GO:0005886">
    <property type="term" value="C:plasma membrane"/>
    <property type="evidence" value="ECO:0007669"/>
    <property type="project" value="UniProtKB-SubCell"/>
</dbReference>
<evidence type="ECO:0000256" key="2">
    <source>
        <dbReference type="ARBA" id="ARBA00022692"/>
    </source>
</evidence>
<evidence type="ECO:0000256" key="4">
    <source>
        <dbReference type="ARBA" id="ARBA00023136"/>
    </source>
</evidence>
<dbReference type="PANTHER" id="PTHR43632">
    <property type="entry name" value="PERMEASE COMPONENT OF TUNGSTATE ABC TRANSPORTER"/>
    <property type="match status" value="1"/>
</dbReference>
<dbReference type="AlphaFoldDB" id="A0A2M7EAT1"/>
<accession>A0A2M7EAT1</accession>
<dbReference type="InterPro" id="IPR000515">
    <property type="entry name" value="MetI-like"/>
</dbReference>
<dbReference type="CDD" id="cd06261">
    <property type="entry name" value="TM_PBP2"/>
    <property type="match status" value="1"/>
</dbReference>
<dbReference type="Proteomes" id="UP000228886">
    <property type="component" value="Unassembled WGS sequence"/>
</dbReference>
<reference evidence="8" key="1">
    <citation type="submission" date="2017-09" db="EMBL/GenBank/DDBJ databases">
        <title>Depth-based differentiation of microbial function through sediment-hosted aquifers and enrichment of novel symbionts in the deep terrestrial subsurface.</title>
        <authorList>
            <person name="Probst A.J."/>
            <person name="Ladd B."/>
            <person name="Jarett J.K."/>
            <person name="Geller-Mcgrath D.E."/>
            <person name="Sieber C.M.K."/>
            <person name="Emerson J.B."/>
            <person name="Anantharaman K."/>
            <person name="Thomas B.C."/>
            <person name="Malmstrom R."/>
            <person name="Stieglmeier M."/>
            <person name="Klingl A."/>
            <person name="Woyke T."/>
            <person name="Ryan C.M."/>
            <person name="Banfield J.F."/>
        </authorList>
    </citation>
    <scope>NUCLEOTIDE SEQUENCE [LARGE SCALE GENOMIC DNA]</scope>
</reference>
<feature type="transmembrane region" description="Helical" evidence="5">
    <location>
        <begin position="97"/>
        <end position="123"/>
    </location>
</feature>
<dbReference type="SUPFAM" id="SSF161098">
    <property type="entry name" value="MetI-like"/>
    <property type="match status" value="1"/>
</dbReference>
<dbReference type="Gene3D" id="1.10.3720.10">
    <property type="entry name" value="MetI-like"/>
    <property type="match status" value="1"/>
</dbReference>
<evidence type="ECO:0000313" key="7">
    <source>
        <dbReference type="EMBL" id="PIV64852.1"/>
    </source>
</evidence>
<dbReference type="Pfam" id="PF00528">
    <property type="entry name" value="BPD_transp_1"/>
    <property type="match status" value="1"/>
</dbReference>
<dbReference type="GO" id="GO:0055085">
    <property type="term" value="P:transmembrane transport"/>
    <property type="evidence" value="ECO:0007669"/>
    <property type="project" value="InterPro"/>
</dbReference>
<protein>
    <submittedName>
        <fullName evidence="7">ABC transporter permease</fullName>
    </submittedName>
</protein>
<name>A0A2M7EAT1_9BACT</name>
<dbReference type="EMBL" id="PETL01000002">
    <property type="protein sequence ID" value="PIV64852.1"/>
    <property type="molecule type" value="Genomic_DNA"/>
</dbReference>
<organism evidence="7 8">
    <name type="scientific">bacterium (Candidatus Ratteibacteria) CG01_land_8_20_14_3_00_40_19</name>
    <dbReference type="NCBI Taxonomy" id="2014290"/>
    <lineage>
        <taxon>Bacteria</taxon>
        <taxon>Candidatus Ratteibacteria</taxon>
    </lineage>
</organism>
<dbReference type="PROSITE" id="PS50928">
    <property type="entry name" value="ABC_TM1"/>
    <property type="match status" value="1"/>
</dbReference>
<feature type="transmembrane region" description="Helical" evidence="5">
    <location>
        <begin position="144"/>
        <end position="168"/>
    </location>
</feature>
<keyword evidence="4 5" id="KW-0472">Membrane</keyword>
<proteinExistence type="inferred from homology"/>
<dbReference type="InterPro" id="IPR049783">
    <property type="entry name" value="ABC_perm_TupB-like"/>
</dbReference>
<evidence type="ECO:0000256" key="5">
    <source>
        <dbReference type="RuleBase" id="RU363032"/>
    </source>
</evidence>
<comment type="similarity">
    <text evidence="5">Belongs to the binding-protein-dependent transport system permease family.</text>
</comment>
<feature type="domain" description="ABC transmembrane type-1" evidence="6">
    <location>
        <begin position="26"/>
        <end position="222"/>
    </location>
</feature>
<comment type="caution">
    <text evidence="7">The sequence shown here is derived from an EMBL/GenBank/DDBJ whole genome shotgun (WGS) entry which is preliminary data.</text>
</comment>
<feature type="transmembrane region" description="Helical" evidence="5">
    <location>
        <begin position="22"/>
        <end position="49"/>
    </location>
</feature>
<keyword evidence="3 5" id="KW-1133">Transmembrane helix</keyword>
<sequence>MDYIFEGLKNALKMIVGLDRQVISIALVSIKVSITSIILATLLGVPVGFYVGLKNFWGKTAVVIILNTLMALPTVLIGLLVYSFLSRQGPLGTLGLLYTPWAMVIGQSILAFPVVAGLSLSATQGVDKRVEKTALTLGANGRQTALAILAEGRFAIFAAIIAGFGRVFTEVGISMMVGGNIQGYTRNITTAIALETGKGEFGLGIALGIVLLMVALPINILLYGIAKL</sequence>